<dbReference type="AlphaFoldDB" id="A0A238H1P3"/>
<dbReference type="EMBL" id="FXAN01000038">
    <property type="protein sequence ID" value="SMF99164.1"/>
    <property type="molecule type" value="Genomic_DNA"/>
</dbReference>
<evidence type="ECO:0008006" key="4">
    <source>
        <dbReference type="Google" id="ProtNLM"/>
    </source>
</evidence>
<dbReference type="Proteomes" id="UP000198460">
    <property type="component" value="Unassembled WGS sequence"/>
</dbReference>
<dbReference type="RefSeq" id="WP_089339818.1">
    <property type="nucleotide sequence ID" value="NZ_FXAN01000038.1"/>
</dbReference>
<keyword evidence="1" id="KW-0175">Coiled coil</keyword>
<dbReference type="Pfam" id="PF06412">
    <property type="entry name" value="TraD"/>
    <property type="match status" value="1"/>
</dbReference>
<gene>
    <name evidence="2" type="ORF">BSIN_2384</name>
</gene>
<proteinExistence type="predicted"/>
<protein>
    <recommendedName>
        <fullName evidence="4">Conjugal transfer protein TraD</fullName>
    </recommendedName>
</protein>
<accession>A0A238H1P3</accession>
<dbReference type="InterPro" id="IPR009444">
    <property type="entry name" value="Conjugal_tfr_TraD_a-type"/>
</dbReference>
<organism evidence="2 3">
    <name type="scientific">Burkholderia singularis</name>
    <dbReference type="NCBI Taxonomy" id="1503053"/>
    <lineage>
        <taxon>Bacteria</taxon>
        <taxon>Pseudomonadati</taxon>
        <taxon>Pseudomonadota</taxon>
        <taxon>Betaproteobacteria</taxon>
        <taxon>Burkholderiales</taxon>
        <taxon>Burkholderiaceae</taxon>
        <taxon>Burkholderia</taxon>
        <taxon>pseudomallei group</taxon>
    </lineage>
</organism>
<reference evidence="2 3" key="1">
    <citation type="submission" date="2017-04" db="EMBL/GenBank/DDBJ databases">
        <authorList>
            <person name="Afonso C.L."/>
            <person name="Miller P.J."/>
            <person name="Scott M.A."/>
            <person name="Spackman E."/>
            <person name="Goraichik I."/>
            <person name="Dimitrov K.M."/>
            <person name="Suarez D.L."/>
            <person name="Swayne D.E."/>
        </authorList>
    </citation>
    <scope>NUCLEOTIDE SEQUENCE [LARGE SCALE GENOMIC DNA]</scope>
    <source>
        <strain evidence="2">LMG 28154</strain>
    </source>
</reference>
<evidence type="ECO:0000256" key="1">
    <source>
        <dbReference type="SAM" id="Coils"/>
    </source>
</evidence>
<evidence type="ECO:0000313" key="3">
    <source>
        <dbReference type="Proteomes" id="UP000198460"/>
    </source>
</evidence>
<evidence type="ECO:0000313" key="2">
    <source>
        <dbReference type="EMBL" id="SMF99164.1"/>
    </source>
</evidence>
<feature type="coiled-coil region" evidence="1">
    <location>
        <begin position="49"/>
        <end position="76"/>
    </location>
</feature>
<name>A0A238H1P3_9BURK</name>
<sequence>MTTKWIEHRVAYIRGLKKPTDRQRMLLLLTEKQFRSADDQRKLDTLIAAEKAEERAQKARAKAARVVTAVKQAERKARNHELYKAAGLLILAGLVDGATGKPLRDRGELLGALLDMAERKRDEKTVREWKRTGDARLDERAVSEKAATMLYVDAAFEQFGRILSEQTDHVKRAKTA</sequence>